<evidence type="ECO:0000313" key="3">
    <source>
        <dbReference type="EMBL" id="KHF43277.1"/>
    </source>
</evidence>
<organism evidence="3 4">
    <name type="scientific">Saccharomonospora viridis</name>
    <dbReference type="NCBI Taxonomy" id="1852"/>
    <lineage>
        <taxon>Bacteria</taxon>
        <taxon>Bacillati</taxon>
        <taxon>Actinomycetota</taxon>
        <taxon>Actinomycetes</taxon>
        <taxon>Pseudonocardiales</taxon>
        <taxon>Pseudonocardiaceae</taxon>
        <taxon>Saccharomonospora</taxon>
    </lineage>
</organism>
<protein>
    <submittedName>
        <fullName evidence="3">Alkaline phosphatase</fullName>
    </submittedName>
</protein>
<dbReference type="InterPro" id="IPR038607">
    <property type="entry name" value="PhoD-like_sf"/>
</dbReference>
<dbReference type="AlphaFoldDB" id="A0A837D6K1"/>
<dbReference type="Gene3D" id="2.60.40.380">
    <property type="entry name" value="Purple acid phosphatase-like, N-terminal"/>
    <property type="match status" value="1"/>
</dbReference>
<dbReference type="InterPro" id="IPR032093">
    <property type="entry name" value="PhoD_N"/>
</dbReference>
<feature type="domain" description="Phospholipase D N-terminal" evidence="2">
    <location>
        <begin position="54"/>
        <end position="150"/>
    </location>
</feature>
<dbReference type="Pfam" id="PF09423">
    <property type="entry name" value="PhoD"/>
    <property type="match status" value="1"/>
</dbReference>
<feature type="domain" description="PhoD-like phosphatase metallophosphatase" evidence="1">
    <location>
        <begin position="163"/>
        <end position="519"/>
    </location>
</feature>
<dbReference type="PANTHER" id="PTHR43606:SF2">
    <property type="entry name" value="ALKALINE PHOSPHATASE FAMILY PROTEIN (AFU_ORTHOLOGUE AFUA_5G03860)"/>
    <property type="match status" value="1"/>
</dbReference>
<dbReference type="SUPFAM" id="SSF56300">
    <property type="entry name" value="Metallo-dependent phosphatases"/>
    <property type="match status" value="1"/>
</dbReference>
<dbReference type="RefSeq" id="WP_037312311.1">
    <property type="nucleotide sequence ID" value="NZ_CALJZO010000117.1"/>
</dbReference>
<dbReference type="Pfam" id="PF16655">
    <property type="entry name" value="PhoD_N"/>
    <property type="match status" value="1"/>
</dbReference>
<dbReference type="PANTHER" id="PTHR43606">
    <property type="entry name" value="PHOSPHATASE, PUTATIVE (AFU_ORTHOLOGUE AFUA_6G08710)-RELATED"/>
    <property type="match status" value="1"/>
</dbReference>
<sequence>MNATSPCDDRPLRPEPPALTRRQVLRTGGALAAAAGVGMVATPTATAEPDPFAHGVASGDPLPDGVLLWTRVTPTPEAQPGSGRGPEVTVSWEVAPDETFTAVVAHGSVRTGPQRDHTVKVDVTDLAPDTWYWYRFRYGDAVSPVGRTRTAPAADAAVTRLRMGVVSCANWQAGHFAAYRQLADRDDLDLVLHLGDYLYEYGVPSDGSAVREHDPAVEMITLADYRRRHAQYKTDPHLAALHARVPFVATWDDHESANNAWSGGAENHTEPDEGTWAERRAASQQAYAEWMPVRYEPGGRLYRRFGFGTLAELSMLDLRTYRSKQVAHPFDRDQHDPDRTIAGEEQLRWLIDGLVTSSAQWKLIGNSVMIAPVRFPSTLSTRELHALTGLIGPIEGIPYNVDQWDGYTADRATVFSALRDHGIQDTVFLTGDIHSGWACELPANPLTYPLNRNSVGVELVCTSVTSDNLDDILGVRPRTLSLAVEAAIKVSNPHVKYLDFDSHGYSVLEVSPSAVHMDWYALDDRTDPESSARRVMSYRVAAGTQRVTRTEEVLR</sequence>
<dbReference type="Gene3D" id="3.60.21.70">
    <property type="entry name" value="PhoD-like phosphatase"/>
    <property type="match status" value="1"/>
</dbReference>
<dbReference type="CDD" id="cd07389">
    <property type="entry name" value="MPP_PhoD"/>
    <property type="match status" value="1"/>
</dbReference>
<dbReference type="InterPro" id="IPR052900">
    <property type="entry name" value="Phospholipid_Metab_Enz"/>
</dbReference>
<evidence type="ECO:0000259" key="1">
    <source>
        <dbReference type="Pfam" id="PF09423"/>
    </source>
</evidence>
<dbReference type="Proteomes" id="UP000030848">
    <property type="component" value="Unassembled WGS sequence"/>
</dbReference>
<accession>A0A837D6K1</accession>
<dbReference type="PROSITE" id="PS51318">
    <property type="entry name" value="TAT"/>
    <property type="match status" value="1"/>
</dbReference>
<name>A0A837D6K1_9PSEU</name>
<dbReference type="EMBL" id="JRZE01000006">
    <property type="protein sequence ID" value="KHF43277.1"/>
    <property type="molecule type" value="Genomic_DNA"/>
</dbReference>
<reference evidence="3 4" key="1">
    <citation type="submission" date="2014-10" db="EMBL/GenBank/DDBJ databases">
        <title>Genome sequence of Micropolyspora internatus JCM3315.</title>
        <authorList>
            <person name="Shin S.-K."/>
            <person name="Yi H."/>
        </authorList>
    </citation>
    <scope>NUCLEOTIDE SEQUENCE [LARGE SCALE GENOMIC DNA]</scope>
    <source>
        <strain evidence="3 4">JCM 3315</strain>
    </source>
</reference>
<dbReference type="InterPro" id="IPR006311">
    <property type="entry name" value="TAT_signal"/>
</dbReference>
<dbReference type="InterPro" id="IPR029052">
    <property type="entry name" value="Metallo-depent_PP-like"/>
</dbReference>
<proteinExistence type="predicted"/>
<comment type="caution">
    <text evidence="3">The sequence shown here is derived from an EMBL/GenBank/DDBJ whole genome shotgun (WGS) entry which is preliminary data.</text>
</comment>
<dbReference type="InterPro" id="IPR018946">
    <property type="entry name" value="PhoD-like_MPP"/>
</dbReference>
<gene>
    <name evidence="3" type="ORF">MINT15_34790</name>
</gene>
<evidence type="ECO:0000259" key="2">
    <source>
        <dbReference type="Pfam" id="PF16655"/>
    </source>
</evidence>
<evidence type="ECO:0000313" key="4">
    <source>
        <dbReference type="Proteomes" id="UP000030848"/>
    </source>
</evidence>